<dbReference type="SMART" id="SM00015">
    <property type="entry name" value="IQ"/>
    <property type="match status" value="2"/>
</dbReference>
<protein>
    <submittedName>
        <fullName evidence="4">Protein IQ-DOMAIN 31</fullName>
    </submittedName>
</protein>
<feature type="compositionally biased region" description="Polar residues" evidence="3">
    <location>
        <begin position="64"/>
        <end position="73"/>
    </location>
</feature>
<organism evidence="4">
    <name type="scientific">Sesamum radiatum</name>
    <name type="common">Black benniseed</name>
    <dbReference type="NCBI Taxonomy" id="300843"/>
    <lineage>
        <taxon>Eukaryota</taxon>
        <taxon>Viridiplantae</taxon>
        <taxon>Streptophyta</taxon>
        <taxon>Embryophyta</taxon>
        <taxon>Tracheophyta</taxon>
        <taxon>Spermatophyta</taxon>
        <taxon>Magnoliopsida</taxon>
        <taxon>eudicotyledons</taxon>
        <taxon>Gunneridae</taxon>
        <taxon>Pentapetalae</taxon>
        <taxon>asterids</taxon>
        <taxon>lamiids</taxon>
        <taxon>Lamiales</taxon>
        <taxon>Pedaliaceae</taxon>
        <taxon>Sesamum</taxon>
    </lineage>
</organism>
<sequence>MGKSAGKWIKTVLFGKKHSKSNLSRNVVPTPLEDQAGKSPVISDPCQLTESGVETLQVEKGTSPCDSITSSPVHQGADSRSNDAFLPVDDAEMRRQDQAATKAQAAFRGYLARRAFRALKGIIRLQALIRGHLVRRQAVATLRCMQAVVKFQALARGRNVRLSGAGPQVLKKYNIGEQDAKQVDIGAKSFFRSQKLATNTFVCKLIATVPTAMPLSLQYELGNQIQLGTGLSDYQKGFNCDNGENGALPSSEMDKLKRNPRKVASSQTELVQEQPQNELERVKRSLRKVSASGAAAPEKSETETENPQPVQSVETVTNSATADVLEDMVISSENPCVSDVGVVKWNA</sequence>
<evidence type="ECO:0000256" key="2">
    <source>
        <dbReference type="ARBA" id="ARBA00024341"/>
    </source>
</evidence>
<gene>
    <name evidence="4" type="ORF">Sradi_4241000</name>
</gene>
<dbReference type="PANTHER" id="PTHR32295">
    <property type="entry name" value="IQ-DOMAIN 5-RELATED"/>
    <property type="match status" value="1"/>
</dbReference>
<dbReference type="PANTHER" id="PTHR32295:SF279">
    <property type="entry name" value="PROTEIN IQ-DOMAIN 31-LIKE"/>
    <property type="match status" value="1"/>
</dbReference>
<dbReference type="EMBL" id="JACGWJ010000018">
    <property type="protein sequence ID" value="KAL0350918.1"/>
    <property type="molecule type" value="Genomic_DNA"/>
</dbReference>
<evidence type="ECO:0000256" key="1">
    <source>
        <dbReference type="ARBA" id="ARBA00022860"/>
    </source>
</evidence>
<dbReference type="PROSITE" id="PS50096">
    <property type="entry name" value="IQ"/>
    <property type="match status" value="2"/>
</dbReference>
<keyword evidence="1" id="KW-0112">Calmodulin-binding</keyword>
<name>A0AAW2P7D2_SESRA</name>
<feature type="region of interest" description="Disordered" evidence="3">
    <location>
        <begin position="287"/>
        <end position="313"/>
    </location>
</feature>
<accession>A0AAW2P7D2</accession>
<feature type="region of interest" description="Disordered" evidence="3">
    <location>
        <begin position="61"/>
        <end position="82"/>
    </location>
</feature>
<dbReference type="CDD" id="cd23767">
    <property type="entry name" value="IQCD"/>
    <property type="match status" value="1"/>
</dbReference>
<comment type="caution">
    <text evidence="4">The sequence shown here is derived from an EMBL/GenBank/DDBJ whole genome shotgun (WGS) entry which is preliminary data.</text>
</comment>
<comment type="similarity">
    <text evidence="2">Belongs to the IQD family.</text>
</comment>
<dbReference type="AlphaFoldDB" id="A0AAW2P7D2"/>
<evidence type="ECO:0000313" key="4">
    <source>
        <dbReference type="EMBL" id="KAL0350918.1"/>
    </source>
</evidence>
<dbReference type="Pfam" id="PF00612">
    <property type="entry name" value="IQ"/>
    <property type="match status" value="2"/>
</dbReference>
<reference evidence="4" key="2">
    <citation type="journal article" date="2024" name="Plant">
        <title>Genomic evolution and insights into agronomic trait innovations of Sesamum species.</title>
        <authorList>
            <person name="Miao H."/>
            <person name="Wang L."/>
            <person name="Qu L."/>
            <person name="Liu H."/>
            <person name="Sun Y."/>
            <person name="Le M."/>
            <person name="Wang Q."/>
            <person name="Wei S."/>
            <person name="Zheng Y."/>
            <person name="Lin W."/>
            <person name="Duan Y."/>
            <person name="Cao H."/>
            <person name="Xiong S."/>
            <person name="Wang X."/>
            <person name="Wei L."/>
            <person name="Li C."/>
            <person name="Ma Q."/>
            <person name="Ju M."/>
            <person name="Zhao R."/>
            <person name="Li G."/>
            <person name="Mu C."/>
            <person name="Tian Q."/>
            <person name="Mei H."/>
            <person name="Zhang T."/>
            <person name="Gao T."/>
            <person name="Zhang H."/>
        </authorList>
    </citation>
    <scope>NUCLEOTIDE SEQUENCE</scope>
    <source>
        <strain evidence="4">G02</strain>
    </source>
</reference>
<proteinExistence type="inferred from homology"/>
<evidence type="ECO:0000256" key="3">
    <source>
        <dbReference type="SAM" id="MobiDB-lite"/>
    </source>
</evidence>
<reference evidence="4" key="1">
    <citation type="submission" date="2020-06" db="EMBL/GenBank/DDBJ databases">
        <authorList>
            <person name="Li T."/>
            <person name="Hu X."/>
            <person name="Zhang T."/>
            <person name="Song X."/>
            <person name="Zhang H."/>
            <person name="Dai N."/>
            <person name="Sheng W."/>
            <person name="Hou X."/>
            <person name="Wei L."/>
        </authorList>
    </citation>
    <scope>NUCLEOTIDE SEQUENCE</scope>
    <source>
        <strain evidence="4">G02</strain>
        <tissue evidence="4">Leaf</tissue>
    </source>
</reference>
<dbReference type="GO" id="GO:0005516">
    <property type="term" value="F:calmodulin binding"/>
    <property type="evidence" value="ECO:0007669"/>
    <property type="project" value="UniProtKB-KW"/>
</dbReference>
<dbReference type="InterPro" id="IPR000048">
    <property type="entry name" value="IQ_motif_EF-hand-BS"/>
</dbReference>